<dbReference type="NCBIfam" id="TIGR01640">
    <property type="entry name" value="F_box_assoc_1"/>
    <property type="match status" value="1"/>
</dbReference>
<evidence type="ECO:0000259" key="1">
    <source>
        <dbReference type="Pfam" id="PF07734"/>
    </source>
</evidence>
<dbReference type="InterPro" id="IPR017451">
    <property type="entry name" value="F-box-assoc_interact_dom"/>
</dbReference>
<dbReference type="PANTHER" id="PTHR31672:SF13">
    <property type="entry name" value="F-BOX PROTEIN CPR30-LIKE"/>
    <property type="match status" value="1"/>
</dbReference>
<accession>V4LMC8</accession>
<reference evidence="2 3" key="1">
    <citation type="journal article" date="2013" name="Front. Plant Sci.">
        <title>The Reference Genome of the Halophytic Plant Eutrema salsugineum.</title>
        <authorList>
            <person name="Yang R."/>
            <person name="Jarvis D.E."/>
            <person name="Chen H."/>
            <person name="Beilstein M.A."/>
            <person name="Grimwood J."/>
            <person name="Jenkins J."/>
            <person name="Shu S."/>
            <person name="Prochnik S."/>
            <person name="Xin M."/>
            <person name="Ma C."/>
            <person name="Schmutz J."/>
            <person name="Wing R.A."/>
            <person name="Mitchell-Olds T."/>
            <person name="Schumaker K.S."/>
            <person name="Wang X."/>
        </authorList>
    </citation>
    <scope>NUCLEOTIDE SEQUENCE [LARGE SCALE GENOMIC DNA]</scope>
</reference>
<dbReference type="AlphaFoldDB" id="V4LMC8"/>
<organism evidence="2 3">
    <name type="scientific">Eutrema salsugineum</name>
    <name type="common">Saltwater cress</name>
    <name type="synonym">Sisymbrium salsugineum</name>
    <dbReference type="NCBI Taxonomy" id="72664"/>
    <lineage>
        <taxon>Eukaryota</taxon>
        <taxon>Viridiplantae</taxon>
        <taxon>Streptophyta</taxon>
        <taxon>Embryophyta</taxon>
        <taxon>Tracheophyta</taxon>
        <taxon>Spermatophyta</taxon>
        <taxon>Magnoliopsida</taxon>
        <taxon>eudicotyledons</taxon>
        <taxon>Gunneridae</taxon>
        <taxon>Pentapetalae</taxon>
        <taxon>rosids</taxon>
        <taxon>malvids</taxon>
        <taxon>Brassicales</taxon>
        <taxon>Brassicaceae</taxon>
        <taxon>Eutremeae</taxon>
        <taxon>Eutrema</taxon>
    </lineage>
</organism>
<sequence length="277" mass="32898">MRSDLPQELLEEILSKVPATLVVWNPCLGETRWIQPRIGFTSFSRFSLGYQNNNKFCRSYKILRCWCREPNNRFEIYELSSDSWRVLDEISLDFYISPNGVSLKGNTFWITWDGNLYNRYVHRFDFTTERFQQLSLPKKMQLRNTERYIRGHSVFGEEKLSVFYQCLVSREMEIWVTNKIGTEAAELSWSNFVTLELQRFCRLIKVVLYCSESYNMVYTIGEHDEYYTEVPFIESTNESSWLDDPFAESIYIKDGSHLSSVMFQFTSSKIEAKENNR</sequence>
<feature type="domain" description="F-box associated beta-propeller type 1" evidence="1">
    <location>
        <begin position="19"/>
        <end position="238"/>
    </location>
</feature>
<dbReference type="Pfam" id="PF07734">
    <property type="entry name" value="FBA_1"/>
    <property type="match status" value="1"/>
</dbReference>
<gene>
    <name evidence="2" type="ORF">EUTSA_v10015377mg</name>
</gene>
<evidence type="ECO:0000313" key="3">
    <source>
        <dbReference type="Proteomes" id="UP000030689"/>
    </source>
</evidence>
<name>V4LMC8_EUTSA</name>
<dbReference type="KEGG" id="eus:EUTSA_v10015377mg"/>
<dbReference type="InterPro" id="IPR050796">
    <property type="entry name" value="SCF_F-box_component"/>
</dbReference>
<protein>
    <recommendedName>
        <fullName evidence="1">F-box associated beta-propeller type 1 domain-containing protein</fullName>
    </recommendedName>
</protein>
<dbReference type="Gramene" id="ESQ43592">
    <property type="protein sequence ID" value="ESQ43592"/>
    <property type="gene ID" value="EUTSA_v10015377mg"/>
</dbReference>
<keyword evidence="3" id="KW-1185">Reference proteome</keyword>
<dbReference type="EMBL" id="KI517464">
    <property type="protein sequence ID" value="ESQ43592.1"/>
    <property type="molecule type" value="Genomic_DNA"/>
</dbReference>
<dbReference type="STRING" id="72664.V4LMC8"/>
<evidence type="ECO:0000313" key="2">
    <source>
        <dbReference type="EMBL" id="ESQ43592.1"/>
    </source>
</evidence>
<dbReference type="Proteomes" id="UP000030689">
    <property type="component" value="Unassembled WGS sequence"/>
</dbReference>
<dbReference type="PANTHER" id="PTHR31672">
    <property type="entry name" value="BNACNNG10540D PROTEIN"/>
    <property type="match status" value="1"/>
</dbReference>
<dbReference type="InterPro" id="IPR006527">
    <property type="entry name" value="F-box-assoc_dom_typ1"/>
</dbReference>
<proteinExistence type="predicted"/>